<dbReference type="InterPro" id="IPR036249">
    <property type="entry name" value="Thioredoxin-like_sf"/>
</dbReference>
<dbReference type="GO" id="GO:0045454">
    <property type="term" value="P:cell redox homeostasis"/>
    <property type="evidence" value="ECO:0007669"/>
    <property type="project" value="TreeGrafter"/>
</dbReference>
<dbReference type="PANTHER" id="PTHR34386">
    <property type="entry name" value="GLUTAREDOXIN"/>
    <property type="match status" value="1"/>
</dbReference>
<feature type="domain" description="Glutaredoxin" evidence="1">
    <location>
        <begin position="2"/>
        <end position="61"/>
    </location>
</feature>
<dbReference type="InterPro" id="IPR011911">
    <property type="entry name" value="GlrX_YruB"/>
</dbReference>
<comment type="caution">
    <text evidence="2">The sequence shown here is derived from an EMBL/GenBank/DDBJ whole genome shotgun (WGS) entry which is preliminary data.</text>
</comment>
<dbReference type="InterPro" id="IPR051548">
    <property type="entry name" value="Grx-like_ET"/>
</dbReference>
<dbReference type="CDD" id="cd02976">
    <property type="entry name" value="NrdH"/>
    <property type="match status" value="1"/>
</dbReference>
<dbReference type="Proteomes" id="UP000176308">
    <property type="component" value="Unassembled WGS sequence"/>
</dbReference>
<organism evidence="2 3">
    <name type="scientific">Candidatus Staskawiczbacteria bacterium RIFCSPLOWO2_01_FULL_33_9</name>
    <dbReference type="NCBI Taxonomy" id="1802211"/>
    <lineage>
        <taxon>Bacteria</taxon>
        <taxon>Candidatus Staskawicziibacteriota</taxon>
    </lineage>
</organism>
<dbReference type="PANTHER" id="PTHR34386:SF1">
    <property type="entry name" value="GLUTAREDOXIN-LIKE PROTEIN NRDH"/>
    <property type="match status" value="1"/>
</dbReference>
<dbReference type="InterPro" id="IPR002109">
    <property type="entry name" value="Glutaredoxin"/>
</dbReference>
<dbReference type="GO" id="GO:0009055">
    <property type="term" value="F:electron transfer activity"/>
    <property type="evidence" value="ECO:0007669"/>
    <property type="project" value="TreeGrafter"/>
</dbReference>
<dbReference type="EMBL" id="MHOX01000008">
    <property type="protein sequence ID" value="OGZ71310.1"/>
    <property type="molecule type" value="Genomic_DNA"/>
</dbReference>
<dbReference type="PROSITE" id="PS51354">
    <property type="entry name" value="GLUTAREDOXIN_2"/>
    <property type="match status" value="1"/>
</dbReference>
<sequence>MIKLYTTPTCVYCVTLKEYFKNHNIDFEEIDVSNNDEALQEMITISNQMGVPVVDIDGEVVIGFNKAKIDKILKIQQ</sequence>
<dbReference type="AlphaFoldDB" id="A0A1G2IAG0"/>
<evidence type="ECO:0000313" key="2">
    <source>
        <dbReference type="EMBL" id="OGZ71310.1"/>
    </source>
</evidence>
<accession>A0A1G2IAG0</accession>
<proteinExistence type="predicted"/>
<protein>
    <submittedName>
        <fullName evidence="2">NrdH-redoxin</fullName>
    </submittedName>
</protein>
<evidence type="ECO:0000313" key="3">
    <source>
        <dbReference type="Proteomes" id="UP000176308"/>
    </source>
</evidence>
<dbReference type="NCBIfam" id="TIGR02196">
    <property type="entry name" value="GlrX_YruB"/>
    <property type="match status" value="1"/>
</dbReference>
<dbReference type="SUPFAM" id="SSF52833">
    <property type="entry name" value="Thioredoxin-like"/>
    <property type="match status" value="1"/>
</dbReference>
<gene>
    <name evidence="2" type="ORF">A2904_00905</name>
</gene>
<evidence type="ECO:0000259" key="1">
    <source>
        <dbReference type="Pfam" id="PF00462"/>
    </source>
</evidence>
<dbReference type="Pfam" id="PF00462">
    <property type="entry name" value="Glutaredoxin"/>
    <property type="match status" value="1"/>
</dbReference>
<name>A0A1G2IAG0_9BACT</name>
<reference evidence="2 3" key="1">
    <citation type="journal article" date="2016" name="Nat. Commun.">
        <title>Thousands of microbial genomes shed light on interconnected biogeochemical processes in an aquifer system.</title>
        <authorList>
            <person name="Anantharaman K."/>
            <person name="Brown C.T."/>
            <person name="Hug L.A."/>
            <person name="Sharon I."/>
            <person name="Castelle C.J."/>
            <person name="Probst A.J."/>
            <person name="Thomas B.C."/>
            <person name="Singh A."/>
            <person name="Wilkins M.J."/>
            <person name="Karaoz U."/>
            <person name="Brodie E.L."/>
            <person name="Williams K.H."/>
            <person name="Hubbard S.S."/>
            <person name="Banfield J.F."/>
        </authorList>
    </citation>
    <scope>NUCLEOTIDE SEQUENCE [LARGE SCALE GENOMIC DNA]</scope>
</reference>
<dbReference type="Gene3D" id="3.40.30.10">
    <property type="entry name" value="Glutaredoxin"/>
    <property type="match status" value="1"/>
</dbReference>